<sequence>MDKKNLATSSVQAAYQALSSSEKGLSTDEVQQRLTKYGPNVINTTKKESIIKTFLLNFTSLMALLLWVSGFIALFAGMLELGIAIWLVNVINGLFSFWQQYRASQATSALQKMLPNYARVLRNGKIENTLVENIVPGDVVQIKSGDNIPADGRLLQADSMQVNQSSLTGESTTVNKDSATLTADEVKTAGQIWFMKELL</sequence>
<dbReference type="InterPro" id="IPR001757">
    <property type="entry name" value="P_typ_ATPase"/>
</dbReference>
<feature type="domain" description="Cation-transporting P-type ATPase N-terminal" evidence="5">
    <location>
        <begin position="5"/>
        <end position="78"/>
    </location>
</feature>
<keyword evidence="4" id="KW-0812">Transmembrane</keyword>
<keyword evidence="6" id="KW-0378">Hydrolase</keyword>
<accession>A0A377KGS3</accession>
<dbReference type="PANTHER" id="PTHR42861">
    <property type="entry name" value="CALCIUM-TRANSPORTING ATPASE"/>
    <property type="match status" value="1"/>
</dbReference>
<dbReference type="AlphaFoldDB" id="A0A377KGS3"/>
<name>A0A377KGS3_9ENTE</name>
<dbReference type="Gene3D" id="1.20.1110.10">
    <property type="entry name" value="Calcium-transporting ATPase, transmembrane domain"/>
    <property type="match status" value="1"/>
</dbReference>
<evidence type="ECO:0000256" key="2">
    <source>
        <dbReference type="ARBA" id="ARBA00022741"/>
    </source>
</evidence>
<keyword evidence="2" id="KW-0547">Nucleotide-binding</keyword>
<dbReference type="Pfam" id="PF00122">
    <property type="entry name" value="E1-E2_ATPase"/>
    <property type="match status" value="1"/>
</dbReference>
<dbReference type="InterPro" id="IPR023298">
    <property type="entry name" value="ATPase_P-typ_TM_dom_sf"/>
</dbReference>
<dbReference type="InterPro" id="IPR059000">
    <property type="entry name" value="ATPase_P-type_domA"/>
</dbReference>
<dbReference type="SMART" id="SM00831">
    <property type="entry name" value="Cation_ATPase_N"/>
    <property type="match status" value="1"/>
</dbReference>
<dbReference type="SUPFAM" id="SSF81665">
    <property type="entry name" value="Calcium ATPase, transmembrane domain M"/>
    <property type="match status" value="1"/>
</dbReference>
<dbReference type="GO" id="GO:0016020">
    <property type="term" value="C:membrane"/>
    <property type="evidence" value="ECO:0007669"/>
    <property type="project" value="UniProtKB-SubCell"/>
</dbReference>
<dbReference type="NCBIfam" id="TIGR01494">
    <property type="entry name" value="ATPase_P-type"/>
    <property type="match status" value="1"/>
</dbReference>
<keyword evidence="4" id="KW-1133">Transmembrane helix</keyword>
<feature type="transmembrane region" description="Helical" evidence="4">
    <location>
        <begin position="54"/>
        <end position="75"/>
    </location>
</feature>
<gene>
    <name evidence="6" type="ORF">NCTC8129_00528</name>
</gene>
<dbReference type="InterPro" id="IPR004014">
    <property type="entry name" value="ATPase_P-typ_cation-transptr_N"/>
</dbReference>
<keyword evidence="3" id="KW-0067">ATP-binding</keyword>
<dbReference type="GO" id="GO:0016887">
    <property type="term" value="F:ATP hydrolysis activity"/>
    <property type="evidence" value="ECO:0007669"/>
    <property type="project" value="InterPro"/>
</dbReference>
<dbReference type="Proteomes" id="UP000254070">
    <property type="component" value="Unassembled WGS sequence"/>
</dbReference>
<keyword evidence="4" id="KW-0472">Membrane</keyword>
<dbReference type="EMBL" id="UGIF01000002">
    <property type="protein sequence ID" value="STP28400.1"/>
    <property type="molecule type" value="Genomic_DNA"/>
</dbReference>
<proteinExistence type="predicted"/>
<dbReference type="Gene3D" id="2.70.150.10">
    <property type="entry name" value="Calcium-transporting ATPase, cytoplasmic transduction domain A"/>
    <property type="match status" value="1"/>
</dbReference>
<dbReference type="Pfam" id="PF00690">
    <property type="entry name" value="Cation_ATPase_N"/>
    <property type="match status" value="1"/>
</dbReference>
<dbReference type="EC" id="3.6.3.8" evidence="6"/>
<feature type="transmembrane region" description="Helical" evidence="4">
    <location>
        <begin position="81"/>
        <end position="98"/>
    </location>
</feature>
<evidence type="ECO:0000313" key="6">
    <source>
        <dbReference type="EMBL" id="STP28400.1"/>
    </source>
</evidence>
<evidence type="ECO:0000256" key="1">
    <source>
        <dbReference type="ARBA" id="ARBA00004141"/>
    </source>
</evidence>
<comment type="subcellular location">
    <subcellularLocation>
        <location evidence="1">Membrane</location>
        <topology evidence="1">Multi-pass membrane protein</topology>
    </subcellularLocation>
</comment>
<evidence type="ECO:0000256" key="3">
    <source>
        <dbReference type="ARBA" id="ARBA00022840"/>
    </source>
</evidence>
<evidence type="ECO:0000259" key="5">
    <source>
        <dbReference type="SMART" id="SM00831"/>
    </source>
</evidence>
<dbReference type="InterPro" id="IPR008250">
    <property type="entry name" value="ATPase_P-typ_transduc_dom_A_sf"/>
</dbReference>
<protein>
    <submittedName>
        <fullName evidence="6">Potassium/sodium efflux P-type ATPase, fungal-type</fullName>
        <ecNumber evidence="6">3.6.3.8</ecNumber>
    </submittedName>
</protein>
<evidence type="ECO:0000313" key="7">
    <source>
        <dbReference type="Proteomes" id="UP000254070"/>
    </source>
</evidence>
<dbReference type="GO" id="GO:0005524">
    <property type="term" value="F:ATP binding"/>
    <property type="evidence" value="ECO:0007669"/>
    <property type="project" value="UniProtKB-KW"/>
</dbReference>
<dbReference type="SUPFAM" id="SSF81653">
    <property type="entry name" value="Calcium ATPase, transduction domain A"/>
    <property type="match status" value="1"/>
</dbReference>
<reference evidence="6 7" key="1">
    <citation type="submission" date="2018-06" db="EMBL/GenBank/DDBJ databases">
        <authorList>
            <consortium name="Pathogen Informatics"/>
            <person name="Doyle S."/>
        </authorList>
    </citation>
    <scope>NUCLEOTIDE SEQUENCE [LARGE SCALE GENOMIC DNA]</scope>
    <source>
        <strain evidence="6 7">NCTC8129</strain>
    </source>
</reference>
<organism evidence="6 7">
    <name type="scientific">Enterococcus durans</name>
    <dbReference type="NCBI Taxonomy" id="53345"/>
    <lineage>
        <taxon>Bacteria</taxon>
        <taxon>Bacillati</taxon>
        <taxon>Bacillota</taxon>
        <taxon>Bacilli</taxon>
        <taxon>Lactobacillales</taxon>
        <taxon>Enterococcaceae</taxon>
        <taxon>Enterococcus</taxon>
    </lineage>
</organism>
<evidence type="ECO:0000256" key="4">
    <source>
        <dbReference type="SAM" id="Phobius"/>
    </source>
</evidence>